<proteinExistence type="predicted"/>
<dbReference type="Pfam" id="PF12807">
    <property type="entry name" value="eIF3_p135"/>
    <property type="match status" value="1"/>
</dbReference>
<dbReference type="PANTHER" id="PTHR12601">
    <property type="entry name" value="EUKARYOTIC TRANSLATION INITIATION FACTOR 3 SUBUNIT EIF-3"/>
    <property type="match status" value="1"/>
</dbReference>
<dbReference type="SUPFAM" id="SSF48452">
    <property type="entry name" value="TPR-like"/>
    <property type="match status" value="2"/>
</dbReference>
<keyword evidence="1" id="KW-0963">Cytoplasm</keyword>
<evidence type="ECO:0000313" key="4">
    <source>
        <dbReference type="Proteomes" id="UP000481153"/>
    </source>
</evidence>
<reference evidence="3 4" key="1">
    <citation type="submission" date="2019-07" db="EMBL/GenBank/DDBJ databases">
        <title>Genomics analysis of Aphanomyces spp. identifies a new class of oomycete effector associated with host adaptation.</title>
        <authorList>
            <person name="Gaulin E."/>
        </authorList>
    </citation>
    <scope>NUCLEOTIDE SEQUENCE [LARGE SCALE GENOMIC DNA]</scope>
    <source>
        <strain evidence="3 4">ATCC 201684</strain>
    </source>
</reference>
<dbReference type="EMBL" id="VJMJ01000063">
    <property type="protein sequence ID" value="KAF0739516.1"/>
    <property type="molecule type" value="Genomic_DNA"/>
</dbReference>
<dbReference type="CDD" id="cd15466">
    <property type="entry name" value="CLU-central"/>
    <property type="match status" value="1"/>
</dbReference>
<name>A0A6G0XH10_9STRA</name>
<dbReference type="InterPro" id="IPR019734">
    <property type="entry name" value="TPR_rpt"/>
</dbReference>
<dbReference type="InterPro" id="IPR025697">
    <property type="entry name" value="CLU_dom"/>
</dbReference>
<dbReference type="PROSITE" id="PS51823">
    <property type="entry name" value="CLU"/>
    <property type="match status" value="1"/>
</dbReference>
<evidence type="ECO:0000259" key="2">
    <source>
        <dbReference type="PROSITE" id="PS51823"/>
    </source>
</evidence>
<dbReference type="Proteomes" id="UP000481153">
    <property type="component" value="Unassembled WGS sequence"/>
</dbReference>
<protein>
    <recommendedName>
        <fullName evidence="2">Clu domain-containing protein</fullName>
    </recommendedName>
</protein>
<dbReference type="Gene3D" id="1.25.40.10">
    <property type="entry name" value="Tetratricopeptide repeat domain"/>
    <property type="match status" value="2"/>
</dbReference>
<accession>A0A6G0XH10</accession>
<evidence type="ECO:0000313" key="3">
    <source>
        <dbReference type="EMBL" id="KAF0739516.1"/>
    </source>
</evidence>
<dbReference type="InterPro" id="IPR011990">
    <property type="entry name" value="TPR-like_helical_dom_sf"/>
</dbReference>
<gene>
    <name evidence="3" type="ORF">Ae201684_004699</name>
</gene>
<feature type="domain" description="Clu" evidence="2">
    <location>
        <begin position="35"/>
        <end position="316"/>
    </location>
</feature>
<dbReference type="InterPro" id="IPR027523">
    <property type="entry name" value="CLU_prot"/>
</dbReference>
<sequence length="876" mass="97449">MGWQGSSEEFAVIQQALDPQLIGKIPRVLFLSWARAHFSAPEPPPPAPTPAPVQATPLATDWNGLYWELLHNQSSGVSQGLSVAHLMKEFHLAATSLARSVIEEVLLHPASSSAVDPPSPQHINLGYMDCPMFPSNGLCAFIYLPATNLVTKTLGHDVRSARVFQVAVDAVGTDAITVPLQCLIDYLGVRVLVVADLASTEPFEMNRNGAVSSAIRQVLEYLHTCISDDSLDVTLPPETHVVKSNDRIIVTKLRHLCAPDVLQEHDDEAALCAWKLRPEYIRKYHTPLYSNAYRGNYGKSHDNVVACASHYLQKSIIPACVQRLESNPHLFDSGALTALMHREGINMRYIGRMYEMTNVKYVRRFLLTEMIARAAKVLFRAMIREGPAHSRAIAVDFFNVLCGASKESIEFYANEIEPTVDLKFGAHIKDCRQELHIPQLFVALQYHTGVYFVHSILYALGQIAHPFRASHIQSLEPSVTMLCSTTPKCQLTIDSIDSDDNEDLESKLQNAKLALAIEQACPTNVRHVHLCNLLVQAAELSLRLNNKGDAETFATLALEEGPSTHAVLARAHVVLMNLHHEHQDLQSLLESFEKAVEVVSWHLSATHPCMLDAYTTMADIWIQRSEWEKALDNLDLSTAVVKESYGRFTARFASIRCKQGGILKRMGDLEQALSMYEDALLVYENIPSTLKDRANCCSAMTDVLVEMKSFHTAYNMAMQAHELRKECSSEDLEGLLSSWMTLGRCSRLLDDDFRALECYKSALALAKAKQTSIQNVTEKIQEISRLVLALVFQTLFPEAKQCVEKIKLKGLDVTSELIAFVVAQINALDVTPYVEMIFSDLLGDDSSPSPPIFEHYSSELQLNGVLHLAAVPPDRA</sequence>
<organism evidence="3 4">
    <name type="scientific">Aphanomyces euteiches</name>
    <dbReference type="NCBI Taxonomy" id="100861"/>
    <lineage>
        <taxon>Eukaryota</taxon>
        <taxon>Sar</taxon>
        <taxon>Stramenopiles</taxon>
        <taxon>Oomycota</taxon>
        <taxon>Saprolegniomycetes</taxon>
        <taxon>Saprolegniales</taxon>
        <taxon>Verrucalvaceae</taxon>
        <taxon>Aphanomyces</taxon>
    </lineage>
</organism>
<keyword evidence="4" id="KW-1185">Reference proteome</keyword>
<dbReference type="SMART" id="SM00028">
    <property type="entry name" value="TPR"/>
    <property type="match status" value="4"/>
</dbReference>
<dbReference type="Pfam" id="PF13236">
    <property type="entry name" value="CLU"/>
    <property type="match status" value="1"/>
</dbReference>
<dbReference type="InterPro" id="IPR033646">
    <property type="entry name" value="CLU-central"/>
</dbReference>
<evidence type="ECO:0000256" key="1">
    <source>
        <dbReference type="ARBA" id="ARBA00022490"/>
    </source>
</evidence>
<dbReference type="VEuPathDB" id="FungiDB:AeMF1_018959"/>
<dbReference type="AlphaFoldDB" id="A0A6G0XH10"/>
<comment type="caution">
    <text evidence="3">The sequence shown here is derived from an EMBL/GenBank/DDBJ whole genome shotgun (WGS) entry which is preliminary data.</text>
</comment>